<evidence type="ECO:0000313" key="4">
    <source>
        <dbReference type="EMBL" id="TCC51468.1"/>
    </source>
</evidence>
<dbReference type="AlphaFoldDB" id="A0A4R0K1C1"/>
<dbReference type="GO" id="GO:0000166">
    <property type="term" value="F:nucleotide binding"/>
    <property type="evidence" value="ECO:0007669"/>
    <property type="project" value="InterPro"/>
</dbReference>
<keyword evidence="5" id="KW-1185">Reference proteome</keyword>
<dbReference type="PANTHER" id="PTHR43818:SF11">
    <property type="entry name" value="BCDNA.GH03377"/>
    <property type="match status" value="1"/>
</dbReference>
<dbReference type="SUPFAM" id="SSF55347">
    <property type="entry name" value="Glyceraldehyde-3-phosphate dehydrogenase-like, C-terminal domain"/>
    <property type="match status" value="1"/>
</dbReference>
<evidence type="ECO:0000259" key="2">
    <source>
        <dbReference type="Pfam" id="PF01408"/>
    </source>
</evidence>
<dbReference type="GO" id="GO:0016491">
    <property type="term" value="F:oxidoreductase activity"/>
    <property type="evidence" value="ECO:0007669"/>
    <property type="project" value="UniProtKB-KW"/>
</dbReference>
<dbReference type="Pfam" id="PF22725">
    <property type="entry name" value="GFO_IDH_MocA_C3"/>
    <property type="match status" value="1"/>
</dbReference>
<keyword evidence="1" id="KW-0560">Oxidoreductase</keyword>
<comment type="caution">
    <text evidence="4">The sequence shown here is derived from an EMBL/GenBank/DDBJ whole genome shotgun (WGS) entry which is preliminary data.</text>
</comment>
<dbReference type="OrthoDB" id="9776544at2"/>
<feature type="domain" description="GFO/IDH/MocA-like oxidoreductase" evidence="3">
    <location>
        <begin position="134"/>
        <end position="267"/>
    </location>
</feature>
<feature type="domain" description="Gfo/Idh/MocA-like oxidoreductase N-terminal" evidence="2">
    <location>
        <begin position="8"/>
        <end position="121"/>
    </location>
</feature>
<sequence length="370" mass="38789">MAVTGAVGVGIIGAGVISDIYLENLNAFADTEVVAIGDIVPDAAKARADKHGVAVFGDVDAVLGDPGVEIVVNLTTPAAHAAVATAAVRAGKHVWNEKPLTLDRDSAAELLAKAEMVGLRVGCAPDTFLGEGLQTARRIIERGDIGTPLTALTLFQSPGPDSWHPNPDFLFQDGAGPLFDMGPYYLTTLVQTFGPVAKVAAIGSIGRAKRVVGSGPRAGEVFDVTVPSHVSAIAQFESGQSSQSIFSFDSPLGRSGWMEIDGTEATLALPDPNRFDGEIRFKPKGKNEPWSTVATTQAKSRRGTGVLDLARAIRTGRPHRASGALAYHVLDVMVSISESIERAEFVDVASTVAIGELLPEDWDPITSTIA</sequence>
<dbReference type="PANTHER" id="PTHR43818">
    <property type="entry name" value="BCDNA.GH03377"/>
    <property type="match status" value="1"/>
</dbReference>
<dbReference type="Proteomes" id="UP000291144">
    <property type="component" value="Unassembled WGS sequence"/>
</dbReference>
<protein>
    <submittedName>
        <fullName evidence="4">Gfo/Idh/MocA family oxidoreductase</fullName>
    </submittedName>
</protein>
<dbReference type="InterPro" id="IPR055170">
    <property type="entry name" value="GFO_IDH_MocA-like_dom"/>
</dbReference>
<evidence type="ECO:0000259" key="3">
    <source>
        <dbReference type="Pfam" id="PF22725"/>
    </source>
</evidence>
<dbReference type="InterPro" id="IPR050463">
    <property type="entry name" value="Gfo/Idh/MocA_oxidrdct_glycsds"/>
</dbReference>
<dbReference type="Gene3D" id="3.30.360.10">
    <property type="entry name" value="Dihydrodipicolinate Reductase, domain 2"/>
    <property type="match status" value="1"/>
</dbReference>
<organism evidence="4 5">
    <name type="scientific">Kribbella pittospori</name>
    <dbReference type="NCBI Taxonomy" id="722689"/>
    <lineage>
        <taxon>Bacteria</taxon>
        <taxon>Bacillati</taxon>
        <taxon>Actinomycetota</taxon>
        <taxon>Actinomycetes</taxon>
        <taxon>Propionibacteriales</taxon>
        <taxon>Kribbellaceae</taxon>
        <taxon>Kribbella</taxon>
    </lineage>
</organism>
<dbReference type="Gene3D" id="3.40.50.720">
    <property type="entry name" value="NAD(P)-binding Rossmann-like Domain"/>
    <property type="match status" value="1"/>
</dbReference>
<dbReference type="SUPFAM" id="SSF51735">
    <property type="entry name" value="NAD(P)-binding Rossmann-fold domains"/>
    <property type="match status" value="1"/>
</dbReference>
<dbReference type="InterPro" id="IPR000683">
    <property type="entry name" value="Gfo/Idh/MocA-like_OxRdtase_N"/>
</dbReference>
<dbReference type="InterPro" id="IPR036291">
    <property type="entry name" value="NAD(P)-bd_dom_sf"/>
</dbReference>
<evidence type="ECO:0000256" key="1">
    <source>
        <dbReference type="ARBA" id="ARBA00023002"/>
    </source>
</evidence>
<name>A0A4R0K1C1_9ACTN</name>
<gene>
    <name evidence="4" type="ORF">E0H73_40825</name>
</gene>
<dbReference type="RefSeq" id="WP_131365856.1">
    <property type="nucleotide sequence ID" value="NZ_SJKB01000023.1"/>
</dbReference>
<evidence type="ECO:0000313" key="5">
    <source>
        <dbReference type="Proteomes" id="UP000291144"/>
    </source>
</evidence>
<dbReference type="Pfam" id="PF01408">
    <property type="entry name" value="GFO_IDH_MocA"/>
    <property type="match status" value="1"/>
</dbReference>
<dbReference type="EMBL" id="SJKB01000023">
    <property type="protein sequence ID" value="TCC51468.1"/>
    <property type="molecule type" value="Genomic_DNA"/>
</dbReference>
<reference evidence="4 5" key="1">
    <citation type="submission" date="2019-02" db="EMBL/GenBank/DDBJ databases">
        <title>Kribbella capetownensis sp. nov. and Kribbella speibonae sp. nov., isolated from soil.</title>
        <authorList>
            <person name="Curtis S.M."/>
            <person name="Norton I."/>
            <person name="Everest G.J."/>
            <person name="Meyers P.R."/>
        </authorList>
    </citation>
    <scope>NUCLEOTIDE SEQUENCE [LARGE SCALE GENOMIC DNA]</scope>
    <source>
        <strain evidence="4 5">NRRL B-24813</strain>
    </source>
</reference>
<accession>A0A4R0K1C1</accession>
<proteinExistence type="predicted"/>